<proteinExistence type="inferred from homology"/>
<keyword evidence="4" id="KW-0804">Transcription</keyword>
<dbReference type="Proteomes" id="UP001199260">
    <property type="component" value="Unassembled WGS sequence"/>
</dbReference>
<keyword evidence="3" id="KW-0238">DNA-binding</keyword>
<dbReference type="Pfam" id="PF00126">
    <property type="entry name" value="HTH_1"/>
    <property type="match status" value="1"/>
</dbReference>
<organism evidence="6 7">
    <name type="scientific">Comamonas koreensis</name>
    <dbReference type="NCBI Taxonomy" id="160825"/>
    <lineage>
        <taxon>Bacteria</taxon>
        <taxon>Pseudomonadati</taxon>
        <taxon>Pseudomonadota</taxon>
        <taxon>Betaproteobacteria</taxon>
        <taxon>Burkholderiales</taxon>
        <taxon>Comamonadaceae</taxon>
        <taxon>Comamonas</taxon>
    </lineage>
</organism>
<keyword evidence="7" id="KW-1185">Reference proteome</keyword>
<dbReference type="Gene3D" id="3.40.190.290">
    <property type="match status" value="1"/>
</dbReference>
<evidence type="ECO:0000313" key="7">
    <source>
        <dbReference type="Proteomes" id="UP001199260"/>
    </source>
</evidence>
<dbReference type="PANTHER" id="PTHR30537">
    <property type="entry name" value="HTH-TYPE TRANSCRIPTIONAL REGULATOR"/>
    <property type="match status" value="1"/>
</dbReference>
<feature type="domain" description="HTH lysR-type" evidence="5">
    <location>
        <begin position="1"/>
        <end position="58"/>
    </location>
</feature>
<dbReference type="GO" id="GO:0003700">
    <property type="term" value="F:DNA-binding transcription factor activity"/>
    <property type="evidence" value="ECO:0007669"/>
    <property type="project" value="InterPro"/>
</dbReference>
<dbReference type="GO" id="GO:0003677">
    <property type="term" value="F:DNA binding"/>
    <property type="evidence" value="ECO:0007669"/>
    <property type="project" value="UniProtKB-KW"/>
</dbReference>
<reference evidence="6 7" key="1">
    <citation type="submission" date="2021-11" db="EMBL/GenBank/DDBJ databases">
        <title>Genome sequence.</title>
        <authorList>
            <person name="Sun Q."/>
        </authorList>
    </citation>
    <scope>NUCLEOTIDE SEQUENCE [LARGE SCALE GENOMIC DNA]</scope>
    <source>
        <strain evidence="6 7">KCTC 12005</strain>
    </source>
</reference>
<sequence length="312" mass="34307">MDLNLVRLFVAIAESRNLSDAAQRSGVTRSNVSRRLALLEKQFGAQLLRRTTRHMELTQAGRILHGQCLLALNALQSAQLQIDQIHQTISGEIRVRIPTGLGHFHLKPLILDFCQAHPDLLLRLVINDQIHDLVASKVDLAIHITSAPLEDHVATRVCGIEWGLFATPAYLQTLGLALQTPQDIKHARLLAPLNIHHRLEFWRHSDGLHEQVQSMPSIQSGDYQFLFNAAMADLGVVLLPYYAVREAIAQRSLVQVLDGFGVKGVGDALYVVRAPNRQPSAATLALIELLVSSIQKMAPGWRLGTAAAGAGQ</sequence>
<comment type="caution">
    <text evidence="6">The sequence shown here is derived from an EMBL/GenBank/DDBJ whole genome shotgun (WGS) entry which is preliminary data.</text>
</comment>
<evidence type="ECO:0000256" key="1">
    <source>
        <dbReference type="ARBA" id="ARBA00009437"/>
    </source>
</evidence>
<comment type="similarity">
    <text evidence="1">Belongs to the LysR transcriptional regulatory family.</text>
</comment>
<dbReference type="Gene3D" id="1.10.10.10">
    <property type="entry name" value="Winged helix-like DNA-binding domain superfamily/Winged helix DNA-binding domain"/>
    <property type="match status" value="1"/>
</dbReference>
<gene>
    <name evidence="6" type="ORF">LPW39_01495</name>
</gene>
<dbReference type="AlphaFoldDB" id="A0AAW4XR80"/>
<evidence type="ECO:0000256" key="4">
    <source>
        <dbReference type="ARBA" id="ARBA00023163"/>
    </source>
</evidence>
<dbReference type="CDD" id="cd08422">
    <property type="entry name" value="PBP2_CrgA_like"/>
    <property type="match status" value="1"/>
</dbReference>
<evidence type="ECO:0000256" key="2">
    <source>
        <dbReference type="ARBA" id="ARBA00023015"/>
    </source>
</evidence>
<dbReference type="InterPro" id="IPR036390">
    <property type="entry name" value="WH_DNA-bd_sf"/>
</dbReference>
<dbReference type="InterPro" id="IPR000847">
    <property type="entry name" value="LysR_HTH_N"/>
</dbReference>
<name>A0AAW4XR80_9BURK</name>
<dbReference type="SUPFAM" id="SSF53850">
    <property type="entry name" value="Periplasmic binding protein-like II"/>
    <property type="match status" value="1"/>
</dbReference>
<dbReference type="InterPro" id="IPR036388">
    <property type="entry name" value="WH-like_DNA-bd_sf"/>
</dbReference>
<dbReference type="InterPro" id="IPR058163">
    <property type="entry name" value="LysR-type_TF_proteobact-type"/>
</dbReference>
<dbReference type="SUPFAM" id="SSF46785">
    <property type="entry name" value="Winged helix' DNA-binding domain"/>
    <property type="match status" value="1"/>
</dbReference>
<accession>A0AAW4XR80</accession>
<dbReference type="PANTHER" id="PTHR30537:SF5">
    <property type="entry name" value="HTH-TYPE TRANSCRIPTIONAL ACTIVATOR TTDR-RELATED"/>
    <property type="match status" value="1"/>
</dbReference>
<dbReference type="FunFam" id="1.10.10.10:FF:000001">
    <property type="entry name" value="LysR family transcriptional regulator"/>
    <property type="match status" value="1"/>
</dbReference>
<dbReference type="EMBL" id="JAJNCT010000003">
    <property type="protein sequence ID" value="MCD2163807.1"/>
    <property type="molecule type" value="Genomic_DNA"/>
</dbReference>
<evidence type="ECO:0000256" key="3">
    <source>
        <dbReference type="ARBA" id="ARBA00023125"/>
    </source>
</evidence>
<evidence type="ECO:0000259" key="5">
    <source>
        <dbReference type="PROSITE" id="PS50931"/>
    </source>
</evidence>
<keyword evidence="2" id="KW-0805">Transcription regulation</keyword>
<evidence type="ECO:0000313" key="6">
    <source>
        <dbReference type="EMBL" id="MCD2163807.1"/>
    </source>
</evidence>
<dbReference type="RefSeq" id="WP_230770701.1">
    <property type="nucleotide sequence ID" value="NZ_JAJNCT010000003.1"/>
</dbReference>
<dbReference type="PROSITE" id="PS50931">
    <property type="entry name" value="HTH_LYSR"/>
    <property type="match status" value="1"/>
</dbReference>
<dbReference type="InterPro" id="IPR005119">
    <property type="entry name" value="LysR_subst-bd"/>
</dbReference>
<protein>
    <submittedName>
        <fullName evidence="6">LysR family transcriptional regulator</fullName>
    </submittedName>
</protein>
<dbReference type="Pfam" id="PF03466">
    <property type="entry name" value="LysR_substrate"/>
    <property type="match status" value="1"/>
</dbReference>